<comment type="caution">
    <text evidence="3">The sequence shown here is derived from an EMBL/GenBank/DDBJ whole genome shotgun (WGS) entry which is preliminary data.</text>
</comment>
<feature type="domain" description="Peptidase M61 catalytic" evidence="2">
    <location>
        <begin position="299"/>
        <end position="366"/>
    </location>
</feature>
<keyword evidence="1" id="KW-0732">Signal</keyword>
<protein>
    <submittedName>
        <fullName evidence="3">Peptidase M61</fullName>
    </submittedName>
</protein>
<sequence>MTSPKISSARACRAVLAALSLSASFTAARAADAPDLDVSLAPVADARGALTRLDVAVRFEAPPQGEALATIAVTANTVETSARHMSGLVFSDAKGILPVEARDTARDGDNLERSWKPLRPAQGAVTLAYHVSIDPAQPELAKPQYELRASDGGLSGAGNAFLILPADDLPRDISVHWDLSRAGEGARGISSVGTGNARSSHPLRPEQIGGSYYMAGHIGTFAKGTFFGAWQGRFGFDGPELMDWAARLQGYYGRFFDQRPASFGVFARTNHLNPGSGIGLTDSFAFTFSKKTPIADLESLLAHEMVHAWINSLSNSMDAPGGLGLSWFGEGLAVHYQRLLPWRAGLISREAFLDDLNSTAGRYYTNALIATPNDRIAEGFWKDTRIRVLPYDRGSLYFASVDAQIRKASEGRRSLDDLVRQMLAERRAGHPMDLALWKRLLGAELGAKGLADFDTMLAGGTVLPPSAAFGPCFERVTKPLRRFDLGFDPLILVTPDRIVKGLKPESAAAAAGLREGDRILNRFPQDALQGDQEATLTLDIDRGGEKLSITYKPRGETIDAYQWQTAANGLSCP</sequence>
<evidence type="ECO:0000313" key="4">
    <source>
        <dbReference type="Proteomes" id="UP000249082"/>
    </source>
</evidence>
<dbReference type="EMBL" id="QFPX01000003">
    <property type="protein sequence ID" value="PZQ56495.1"/>
    <property type="molecule type" value="Genomic_DNA"/>
</dbReference>
<evidence type="ECO:0000256" key="1">
    <source>
        <dbReference type="SAM" id="SignalP"/>
    </source>
</evidence>
<dbReference type="InterPro" id="IPR036034">
    <property type="entry name" value="PDZ_sf"/>
</dbReference>
<reference evidence="3 4" key="1">
    <citation type="submission" date="2017-08" db="EMBL/GenBank/DDBJ databases">
        <title>Infants hospitalized years apart are colonized by the same room-sourced microbial strains.</title>
        <authorList>
            <person name="Brooks B."/>
            <person name="Olm M.R."/>
            <person name="Firek B.A."/>
            <person name="Baker R."/>
            <person name="Thomas B.C."/>
            <person name="Morowitz M.J."/>
            <person name="Banfield J.F."/>
        </authorList>
    </citation>
    <scope>NUCLEOTIDE SEQUENCE [LARGE SCALE GENOMIC DNA]</scope>
    <source>
        <strain evidence="3">S2_005_002_R2_33</strain>
    </source>
</reference>
<dbReference type="InterPro" id="IPR007963">
    <property type="entry name" value="Peptidase_M61_catalytic"/>
</dbReference>
<proteinExistence type="predicted"/>
<dbReference type="SUPFAM" id="SSF50156">
    <property type="entry name" value="PDZ domain-like"/>
    <property type="match status" value="1"/>
</dbReference>
<dbReference type="AlphaFoldDB" id="A0A2W5P0Z8"/>
<name>A0A2W5P0Z8_9SPHN</name>
<accession>A0A2W5P0Z8</accession>
<feature type="signal peptide" evidence="1">
    <location>
        <begin position="1"/>
        <end position="30"/>
    </location>
</feature>
<dbReference type="Proteomes" id="UP000249082">
    <property type="component" value="Unassembled WGS sequence"/>
</dbReference>
<evidence type="ECO:0000259" key="2">
    <source>
        <dbReference type="Pfam" id="PF05299"/>
    </source>
</evidence>
<gene>
    <name evidence="3" type="ORF">DI555_03815</name>
</gene>
<dbReference type="Pfam" id="PF05299">
    <property type="entry name" value="Peptidase_M61"/>
    <property type="match status" value="1"/>
</dbReference>
<evidence type="ECO:0000313" key="3">
    <source>
        <dbReference type="EMBL" id="PZQ56495.1"/>
    </source>
</evidence>
<dbReference type="InterPro" id="IPR027268">
    <property type="entry name" value="Peptidase_M4/M1_CTD_sf"/>
</dbReference>
<dbReference type="Gene3D" id="1.10.390.10">
    <property type="entry name" value="Neutral Protease Domain 2"/>
    <property type="match status" value="1"/>
</dbReference>
<feature type="chain" id="PRO_5015867180" evidence="1">
    <location>
        <begin position="31"/>
        <end position="573"/>
    </location>
</feature>
<organism evidence="3 4">
    <name type="scientific">Novosphingobium pentaromativorans</name>
    <dbReference type="NCBI Taxonomy" id="205844"/>
    <lineage>
        <taxon>Bacteria</taxon>
        <taxon>Pseudomonadati</taxon>
        <taxon>Pseudomonadota</taxon>
        <taxon>Alphaproteobacteria</taxon>
        <taxon>Sphingomonadales</taxon>
        <taxon>Sphingomonadaceae</taxon>
        <taxon>Novosphingobium</taxon>
    </lineage>
</organism>